<keyword evidence="3" id="KW-1185">Reference proteome</keyword>
<evidence type="ECO:0000256" key="1">
    <source>
        <dbReference type="SAM" id="MobiDB-lite"/>
    </source>
</evidence>
<dbReference type="EMBL" id="CAMPGE010023490">
    <property type="protein sequence ID" value="CAI2381427.1"/>
    <property type="molecule type" value="Genomic_DNA"/>
</dbReference>
<protein>
    <submittedName>
        <fullName evidence="2">Uncharacterized protein</fullName>
    </submittedName>
</protein>
<dbReference type="AlphaFoldDB" id="A0AAD2D5M7"/>
<accession>A0AAD2D5M7</accession>
<feature type="compositionally biased region" description="Polar residues" evidence="1">
    <location>
        <begin position="146"/>
        <end position="157"/>
    </location>
</feature>
<feature type="compositionally biased region" description="Basic residues" evidence="1">
    <location>
        <begin position="130"/>
        <end position="145"/>
    </location>
</feature>
<name>A0AAD2D5M7_EUPCR</name>
<comment type="caution">
    <text evidence="2">The sequence shown here is derived from an EMBL/GenBank/DDBJ whole genome shotgun (WGS) entry which is preliminary data.</text>
</comment>
<gene>
    <name evidence="2" type="ORF">ECRASSUSDP1_LOCUS22882</name>
</gene>
<evidence type="ECO:0000313" key="2">
    <source>
        <dbReference type="EMBL" id="CAI2381427.1"/>
    </source>
</evidence>
<dbReference type="Proteomes" id="UP001295684">
    <property type="component" value="Unassembled WGS sequence"/>
</dbReference>
<evidence type="ECO:0000313" key="3">
    <source>
        <dbReference type="Proteomes" id="UP001295684"/>
    </source>
</evidence>
<organism evidence="2 3">
    <name type="scientific">Euplotes crassus</name>
    <dbReference type="NCBI Taxonomy" id="5936"/>
    <lineage>
        <taxon>Eukaryota</taxon>
        <taxon>Sar</taxon>
        <taxon>Alveolata</taxon>
        <taxon>Ciliophora</taxon>
        <taxon>Intramacronucleata</taxon>
        <taxon>Spirotrichea</taxon>
        <taxon>Hypotrichia</taxon>
        <taxon>Euplotida</taxon>
        <taxon>Euplotidae</taxon>
        <taxon>Moneuplotes</taxon>
    </lineage>
</organism>
<sequence length="331" mass="38171">MLAVQIDPNIKTSSKTPVELLRTNIQEPNKEFDSCFFDECDIPDEMDENSQISTPLASITDNMDEHILIRNKGYLKASDKLEFTARKNCLTSVRLIPEMPLIESYKALKKGFSLCQNMPVKYKKKTRVFRRTPNRSKSSLGRKKSYLSSSKQTMMSKKNNRNRRLGNCKNRRTMSIDQKFTSTAFAPLYNSGNYTSSSRRAGQKVTNDFMCAVDEQNESENDEFAIRGVTMKDILPVSNNLTYLANKFQYTLFITMQGLQLQVYSFTLFLTISELNFNFDKKVSPRYFKKFFPTLIKLKIRDGSNIHYKGLNDRIQIKALHLVGLCHLALM</sequence>
<feature type="region of interest" description="Disordered" evidence="1">
    <location>
        <begin position="130"/>
        <end position="165"/>
    </location>
</feature>
<reference evidence="2" key="1">
    <citation type="submission" date="2023-07" db="EMBL/GenBank/DDBJ databases">
        <authorList>
            <consortium name="AG Swart"/>
            <person name="Singh M."/>
            <person name="Singh A."/>
            <person name="Seah K."/>
            <person name="Emmerich C."/>
        </authorList>
    </citation>
    <scope>NUCLEOTIDE SEQUENCE</scope>
    <source>
        <strain evidence="2">DP1</strain>
    </source>
</reference>
<proteinExistence type="predicted"/>